<evidence type="ECO:0000256" key="3">
    <source>
        <dbReference type="ARBA" id="ARBA00022970"/>
    </source>
</evidence>
<keyword evidence="2 4" id="KW-0732">Signal</keyword>
<protein>
    <submittedName>
        <fullName evidence="6">Penicillin-binding protein activator</fullName>
    </submittedName>
</protein>
<evidence type="ECO:0000256" key="2">
    <source>
        <dbReference type="ARBA" id="ARBA00022729"/>
    </source>
</evidence>
<accession>A0A552UEX5</accession>
<dbReference type="InterPro" id="IPR028082">
    <property type="entry name" value="Peripla_BP_I"/>
</dbReference>
<dbReference type="InterPro" id="IPR028081">
    <property type="entry name" value="Leu-bd"/>
</dbReference>
<evidence type="ECO:0000256" key="1">
    <source>
        <dbReference type="ARBA" id="ARBA00010062"/>
    </source>
</evidence>
<dbReference type="Gene3D" id="3.40.50.2300">
    <property type="match status" value="3"/>
</dbReference>
<dbReference type="Pfam" id="PF13458">
    <property type="entry name" value="Peripla_BP_6"/>
    <property type="match status" value="1"/>
</dbReference>
<dbReference type="PANTHER" id="PTHR30483:SF6">
    <property type="entry name" value="PERIPLASMIC BINDING PROTEIN OF ABC TRANSPORTER FOR NATURAL AMINO ACIDS"/>
    <property type="match status" value="1"/>
</dbReference>
<dbReference type="OrthoDB" id="7210494at2"/>
<dbReference type="SUPFAM" id="SSF53822">
    <property type="entry name" value="Periplasmic binding protein-like I"/>
    <property type="match status" value="1"/>
</dbReference>
<dbReference type="CDD" id="cd06339">
    <property type="entry name" value="PBP1_YraM_LppC_lipoprotein-like"/>
    <property type="match status" value="1"/>
</dbReference>
<dbReference type="AlphaFoldDB" id="A0A552UEX5"/>
<evidence type="ECO:0000256" key="4">
    <source>
        <dbReference type="SAM" id="SignalP"/>
    </source>
</evidence>
<dbReference type="RefSeq" id="WP_143554307.1">
    <property type="nucleotide sequence ID" value="NZ_VJWA01000001.1"/>
</dbReference>
<keyword evidence="7" id="KW-1185">Reference proteome</keyword>
<dbReference type="GO" id="GO:0006865">
    <property type="term" value="P:amino acid transport"/>
    <property type="evidence" value="ECO:0007669"/>
    <property type="project" value="UniProtKB-KW"/>
</dbReference>
<organism evidence="6 7">
    <name type="scientific">Glacieibacterium frigidum</name>
    <dbReference type="NCBI Taxonomy" id="2593303"/>
    <lineage>
        <taxon>Bacteria</taxon>
        <taxon>Pseudomonadati</taxon>
        <taxon>Pseudomonadota</taxon>
        <taxon>Alphaproteobacteria</taxon>
        <taxon>Sphingomonadales</taxon>
        <taxon>Sphingosinicellaceae</taxon>
        <taxon>Glacieibacterium</taxon>
    </lineage>
</organism>
<dbReference type="PANTHER" id="PTHR30483">
    <property type="entry name" value="LEUCINE-SPECIFIC-BINDING PROTEIN"/>
    <property type="match status" value="1"/>
</dbReference>
<proteinExistence type="inferred from homology"/>
<dbReference type="Proteomes" id="UP000317894">
    <property type="component" value="Unassembled WGS sequence"/>
</dbReference>
<evidence type="ECO:0000313" key="7">
    <source>
        <dbReference type="Proteomes" id="UP000317894"/>
    </source>
</evidence>
<feature type="chain" id="PRO_5021763563" evidence="4">
    <location>
        <begin position="21"/>
        <end position="421"/>
    </location>
</feature>
<name>A0A552UEX5_9SPHN</name>
<sequence>MRIVNRFGRRLQLASGIAIALLVSGCTRPAARVATVNAPPPVERPVEAPVAPPVAAPQNRVALLVPLSGANAAVGQSIANAANMALLESGERRINLRIYDTAGGAAAAASKAVNEGARLFLGPLLAGDVRAVQGVASANSVPVLSFSNDAALAGEGTYVLGYQPGQSIARVVQYARGRGAVRFAALIPDGVYGQRAANAFLRAVEASGGRVVSVVNYARTPAKLLAAARSVTDYDRRMARAAKAPALRPDGSVAPIASRLPPVGFQALLIADSGPVAAAFGPALTQYGAGGVLVLGTELWNNEPAIRNARGLQGAVFASVADGRFAALSGRYREKFGGTPSRLASFGYDSVLLVNSLADRWPVGQPFPRALLAAPDGFAGIDGVFRFTGAGIADRGLEVQRIAGGTITTVQAAPKTLGGGR</sequence>
<keyword evidence="3" id="KW-0029">Amino-acid transport</keyword>
<keyword evidence="3" id="KW-0813">Transport</keyword>
<reference evidence="6 7" key="1">
    <citation type="submission" date="2019-07" db="EMBL/GenBank/DDBJ databases">
        <title>Novel species isolated from glacier.</title>
        <authorList>
            <person name="Liu Q."/>
            <person name="Xin Y.-H."/>
        </authorList>
    </citation>
    <scope>NUCLEOTIDE SEQUENCE [LARGE SCALE GENOMIC DNA]</scope>
    <source>
        <strain evidence="6 7">LB1R16</strain>
    </source>
</reference>
<comment type="caution">
    <text evidence="6">The sequence shown here is derived from an EMBL/GenBank/DDBJ whole genome shotgun (WGS) entry which is preliminary data.</text>
</comment>
<evidence type="ECO:0000259" key="5">
    <source>
        <dbReference type="Pfam" id="PF13458"/>
    </source>
</evidence>
<dbReference type="InterPro" id="IPR051010">
    <property type="entry name" value="BCAA_transport"/>
</dbReference>
<evidence type="ECO:0000313" key="6">
    <source>
        <dbReference type="EMBL" id="TRW16763.1"/>
    </source>
</evidence>
<dbReference type="PROSITE" id="PS51257">
    <property type="entry name" value="PROKAR_LIPOPROTEIN"/>
    <property type="match status" value="1"/>
</dbReference>
<dbReference type="EMBL" id="VJWA01000001">
    <property type="protein sequence ID" value="TRW16763.1"/>
    <property type="molecule type" value="Genomic_DNA"/>
</dbReference>
<comment type="similarity">
    <text evidence="1">Belongs to the leucine-binding protein family.</text>
</comment>
<feature type="signal peptide" evidence="4">
    <location>
        <begin position="1"/>
        <end position="20"/>
    </location>
</feature>
<gene>
    <name evidence="6" type="ORF">FMM06_00705</name>
</gene>
<feature type="domain" description="Leucine-binding protein" evidence="5">
    <location>
        <begin position="60"/>
        <end position="386"/>
    </location>
</feature>